<feature type="binding site" evidence="13">
    <location>
        <position position="580"/>
    </location>
    <ligand>
        <name>Fe cation</name>
        <dbReference type="ChEBI" id="CHEBI:24875"/>
    </ligand>
</feature>
<dbReference type="PANTHER" id="PTHR42958">
    <property type="entry name" value="HYDROGENASE-2 LARGE CHAIN"/>
    <property type="match status" value="1"/>
</dbReference>
<dbReference type="Pfam" id="PF00374">
    <property type="entry name" value="NiFeSe_Hases"/>
    <property type="match status" value="1"/>
</dbReference>
<comment type="catalytic activity">
    <reaction evidence="10">
        <text>2 Fe(III)-[cytochrome c3] + H2 = 2 Fe(II)-[cytochrome c3] + 2 H(+)</text>
        <dbReference type="Rhea" id="RHEA:20625"/>
        <dbReference type="Rhea" id="RHEA-COMP:11576"/>
        <dbReference type="Rhea" id="RHEA-COMP:11577"/>
        <dbReference type="ChEBI" id="CHEBI:15378"/>
        <dbReference type="ChEBI" id="CHEBI:18276"/>
        <dbReference type="ChEBI" id="CHEBI:29033"/>
        <dbReference type="ChEBI" id="CHEBI:29034"/>
        <dbReference type="EC" id="1.12.2.1"/>
    </reaction>
</comment>
<dbReference type="Gene3D" id="1.10.645.10">
    <property type="entry name" value="Cytochrome-c3 Hydrogenase, chain B"/>
    <property type="match status" value="1"/>
</dbReference>
<dbReference type="GO" id="GO:0008901">
    <property type="term" value="F:ferredoxin hydrogenase activity"/>
    <property type="evidence" value="ECO:0007669"/>
    <property type="project" value="InterPro"/>
</dbReference>
<evidence type="ECO:0000256" key="9">
    <source>
        <dbReference type="ARBA" id="ARBA00023002"/>
    </source>
</evidence>
<dbReference type="InterPro" id="IPR018194">
    <property type="entry name" value="Ni-dep_hyd_lsu_Ni_BS"/>
</dbReference>
<keyword evidence="16" id="KW-1185">Reference proteome</keyword>
<feature type="binding site" evidence="13">
    <location>
        <position position="76"/>
    </location>
    <ligand>
        <name>Ni(2+)</name>
        <dbReference type="ChEBI" id="CHEBI:49786"/>
    </ligand>
</feature>
<evidence type="ECO:0000256" key="4">
    <source>
        <dbReference type="ARBA" id="ARBA00011771"/>
    </source>
</evidence>
<reference evidence="15 16" key="2">
    <citation type="submission" date="2013-04" db="EMBL/GenBank/DDBJ databases">
        <title>The Genome Sequence of Bilophila wadsworthia 3_1_6.</title>
        <authorList>
            <consortium name="The Broad Institute Genomics Platform"/>
            <person name="Earl A."/>
            <person name="Ward D."/>
            <person name="Feldgarden M."/>
            <person name="Gevers D."/>
            <person name="Sibley C."/>
            <person name="Strauss J."/>
            <person name="Allen-Vercoe E."/>
            <person name="Walker B."/>
            <person name="Young S."/>
            <person name="Zeng Q."/>
            <person name="Gargeya S."/>
            <person name="Fitzgerald M."/>
            <person name="Haas B."/>
            <person name="Abouelleil A."/>
            <person name="Allen A.W."/>
            <person name="Alvarado L."/>
            <person name="Arachchi H.M."/>
            <person name="Berlin A.M."/>
            <person name="Chapman S.B."/>
            <person name="Gainer-Dewar J."/>
            <person name="Goldberg J."/>
            <person name="Griggs A."/>
            <person name="Gujja S."/>
            <person name="Hansen M."/>
            <person name="Howarth C."/>
            <person name="Imamovic A."/>
            <person name="Ireland A."/>
            <person name="Larimer J."/>
            <person name="McCowan C."/>
            <person name="Murphy C."/>
            <person name="Pearson M."/>
            <person name="Poon T.W."/>
            <person name="Priest M."/>
            <person name="Roberts A."/>
            <person name="Saif S."/>
            <person name="Shea T."/>
            <person name="Sisk P."/>
            <person name="Sykes S."/>
            <person name="Wortman J."/>
            <person name="Nusbaum C."/>
            <person name="Birren B."/>
        </authorList>
    </citation>
    <scope>NUCLEOTIDE SEQUENCE [LARGE SCALE GENOMIC DNA]</scope>
    <source>
        <strain evidence="15 16">3_1_6</strain>
    </source>
</reference>
<comment type="caution">
    <text evidence="15">The sequence shown here is derived from an EMBL/GenBank/DDBJ whole genome shotgun (WGS) entry which is preliminary data.</text>
</comment>
<comment type="subcellular location">
    <subcellularLocation>
        <location evidence="2">Periplasm</location>
    </subcellularLocation>
</comment>
<evidence type="ECO:0000256" key="7">
    <source>
        <dbReference type="ARBA" id="ARBA00022723"/>
    </source>
</evidence>
<dbReference type="OrthoDB" id="9761717at2"/>
<dbReference type="PANTHER" id="PTHR42958:SF3">
    <property type="entry name" value="HYDROGENASE-1 LARGE CHAIN"/>
    <property type="match status" value="1"/>
</dbReference>
<evidence type="ECO:0000256" key="3">
    <source>
        <dbReference type="ARBA" id="ARBA00009292"/>
    </source>
</evidence>
<dbReference type="InterPro" id="IPR029014">
    <property type="entry name" value="NiFe-Hase_large"/>
</dbReference>
<keyword evidence="7 13" id="KW-0479">Metal-binding</keyword>
<dbReference type="InterPro" id="IPR050867">
    <property type="entry name" value="NiFe/NiFeSe_hydrgnase_LSU"/>
</dbReference>
<evidence type="ECO:0000256" key="13">
    <source>
        <dbReference type="PIRSR" id="PIRSR601501-1"/>
    </source>
</evidence>
<evidence type="ECO:0000313" key="16">
    <source>
        <dbReference type="Proteomes" id="UP000006034"/>
    </source>
</evidence>
<feature type="binding site" evidence="13">
    <location>
        <position position="79"/>
    </location>
    <ligand>
        <name>Ni(2+)</name>
        <dbReference type="ChEBI" id="CHEBI:49786"/>
    </ligand>
</feature>
<feature type="binding site" evidence="13">
    <location>
        <position position="79"/>
    </location>
    <ligand>
        <name>Fe cation</name>
        <dbReference type="ChEBI" id="CHEBI:24875"/>
    </ligand>
</feature>
<comment type="subunit">
    <text evidence="4">Heterodimer of a large and a small subunit.</text>
</comment>
<dbReference type="PROSITE" id="PS00507">
    <property type="entry name" value="NI_HGENASE_L_1"/>
    <property type="match status" value="1"/>
</dbReference>
<keyword evidence="6 13" id="KW-0533">Nickel</keyword>
<dbReference type="GeneID" id="78086663"/>
<accession>E5Y5T0</accession>
<dbReference type="EC" id="1.12.2.1" evidence="5"/>
<protein>
    <recommendedName>
        <fullName evidence="11">Periplasmic [NiFe] hydrogenase large subunit</fullName>
        <ecNumber evidence="5">1.12.2.1</ecNumber>
    </recommendedName>
    <alternativeName>
        <fullName evidence="12">NiFe hydrogenlyase large chain</fullName>
    </alternativeName>
</protein>
<dbReference type="eggNOG" id="COG0374">
    <property type="taxonomic scope" value="Bacteria"/>
</dbReference>
<keyword evidence="13" id="KW-0408">Iron</keyword>
<dbReference type="PROSITE" id="PS00508">
    <property type="entry name" value="NI_HGENASE_L_2"/>
    <property type="match status" value="1"/>
</dbReference>
<evidence type="ECO:0000313" key="15">
    <source>
        <dbReference type="EMBL" id="EFV44642.1"/>
    </source>
</evidence>
<dbReference type="RefSeq" id="WP_005026843.1">
    <property type="nucleotide sequence ID" value="NZ_KE150238.1"/>
</dbReference>
<evidence type="ECO:0000256" key="1">
    <source>
        <dbReference type="ARBA" id="ARBA00001967"/>
    </source>
</evidence>
<keyword evidence="9 14" id="KW-0560">Oxidoreductase</keyword>
<dbReference type="SUPFAM" id="SSF56762">
    <property type="entry name" value="HydB/Nqo4-like"/>
    <property type="match status" value="1"/>
</dbReference>
<dbReference type="FunFam" id="1.10.645.10:FF:000002">
    <property type="entry name" value="Hydrogenase 2 large subunit"/>
    <property type="match status" value="1"/>
</dbReference>
<gene>
    <name evidence="15" type="ORF">HMPREF0179_01543</name>
</gene>
<feature type="binding site" evidence="13">
    <location>
        <position position="577"/>
    </location>
    <ligand>
        <name>Ni(2+)</name>
        <dbReference type="ChEBI" id="CHEBI:49786"/>
    </ligand>
</feature>
<comment type="cofactor">
    <cofactor evidence="13">
        <name>Fe cation</name>
        <dbReference type="ChEBI" id="CHEBI:24875"/>
    </cofactor>
</comment>
<evidence type="ECO:0000256" key="6">
    <source>
        <dbReference type="ARBA" id="ARBA00022596"/>
    </source>
</evidence>
<evidence type="ECO:0000256" key="8">
    <source>
        <dbReference type="ARBA" id="ARBA00022764"/>
    </source>
</evidence>
<evidence type="ECO:0000256" key="14">
    <source>
        <dbReference type="RuleBase" id="RU003896"/>
    </source>
</evidence>
<organism evidence="15 16">
    <name type="scientific">Bilophila wadsworthia (strain 3_1_6)</name>
    <dbReference type="NCBI Taxonomy" id="563192"/>
    <lineage>
        <taxon>Bacteria</taxon>
        <taxon>Pseudomonadati</taxon>
        <taxon>Thermodesulfobacteriota</taxon>
        <taxon>Desulfovibrionia</taxon>
        <taxon>Desulfovibrionales</taxon>
        <taxon>Desulfovibrionaceae</taxon>
        <taxon>Bilophila</taxon>
    </lineage>
</organism>
<keyword evidence="8" id="KW-0574">Periplasm</keyword>
<dbReference type="EMBL" id="ADCP02000001">
    <property type="protein sequence ID" value="EFV44642.1"/>
    <property type="molecule type" value="Genomic_DNA"/>
</dbReference>
<dbReference type="InterPro" id="IPR001501">
    <property type="entry name" value="Ni-dep_hyd_lsu"/>
</dbReference>
<evidence type="ECO:0000256" key="10">
    <source>
        <dbReference type="ARBA" id="ARBA00029307"/>
    </source>
</evidence>
<comment type="similarity">
    <text evidence="3 14">Belongs to the [NiFe]/[NiFeSe] hydrogenase large subunit family.</text>
</comment>
<evidence type="ECO:0000256" key="2">
    <source>
        <dbReference type="ARBA" id="ARBA00004418"/>
    </source>
</evidence>
<dbReference type="AlphaFoldDB" id="E5Y5T0"/>
<reference evidence="15 16" key="1">
    <citation type="submission" date="2010-10" db="EMBL/GenBank/DDBJ databases">
        <authorList>
            <consortium name="The Broad Institute Genome Sequencing Platform"/>
            <person name="Ward D."/>
            <person name="Earl A."/>
            <person name="Feldgarden M."/>
            <person name="Young S.K."/>
            <person name="Gargeya S."/>
            <person name="Zeng Q."/>
            <person name="Alvarado L."/>
            <person name="Berlin A."/>
            <person name="Bochicchio J."/>
            <person name="Chapman S.B."/>
            <person name="Chen Z."/>
            <person name="Freedman E."/>
            <person name="Gellesch M."/>
            <person name="Goldberg J."/>
            <person name="Griggs A."/>
            <person name="Gujja S."/>
            <person name="Heilman E."/>
            <person name="Heiman D."/>
            <person name="Howarth C."/>
            <person name="Mehta T."/>
            <person name="Neiman D."/>
            <person name="Pearson M."/>
            <person name="Roberts A."/>
            <person name="Saif S."/>
            <person name="Shea T."/>
            <person name="Shenoy N."/>
            <person name="Sisk P."/>
            <person name="Stolte C."/>
            <person name="Sykes S."/>
            <person name="White J."/>
            <person name="Yandava C."/>
            <person name="Allen-Vercoe E."/>
            <person name="Sibley C."/>
            <person name="Ambrose C.E."/>
            <person name="Strauss J."/>
            <person name="Daigneault M."/>
            <person name="Haas B."/>
            <person name="Nusbaum C."/>
            <person name="Birren B."/>
        </authorList>
    </citation>
    <scope>NUCLEOTIDE SEQUENCE [LARGE SCALE GENOMIC DNA]</scope>
    <source>
        <strain evidence="15 16">3_1_6</strain>
    </source>
</reference>
<feature type="binding site" evidence="13">
    <location>
        <position position="583"/>
    </location>
    <ligand>
        <name>Mg(2+)</name>
        <dbReference type="ChEBI" id="CHEBI:18420"/>
    </ligand>
</feature>
<evidence type="ECO:0000256" key="11">
    <source>
        <dbReference type="ARBA" id="ARBA00074020"/>
    </source>
</evidence>
<proteinExistence type="inferred from homology"/>
<dbReference type="STRING" id="563192.HMPREF0179_01543"/>
<dbReference type="HOGENOM" id="CLU_030087_0_0_7"/>
<dbReference type="GO" id="GO:0047806">
    <property type="term" value="F:cytochrome-c3 hydrogenase activity"/>
    <property type="evidence" value="ECO:0007669"/>
    <property type="project" value="UniProtKB-EC"/>
</dbReference>
<sequence>MAYEYTTQGYTVNDSGRRLVVDPVTRIEGHLRCEVNINDDNVITNAVSCGTMFRGLEIIVKDRDPRDIWAFVERICGVCTGTHALASVQAIEDALKIDIPDNANIIRNLMQLALWYHDHLVHFYQLGGLDWIDVVSASKADPKETSRLAQSLSPWPQSSPGYFASVKEKLVRIISTGQLGIFKNGYWGHPGYKFPPEANLMLVAHYIEALDFQKDVVQIHTVFGGKNPHPNWLVGGVPLALNINGKGGADVINMERLELVLSIIKRCREFSAQVLVPDSIALAKFYPEWLHLGTGLSNQSLLAYGAFPSIANDYSQKSLLIPGGAIINGNFNEVLPVDLSDEDQIREEVGRSWYTYPKGVTSLHPYQGETVPHFELGPATKGSRTDIKQLDENAPYSWIKTPRWRGNMMEVGPLARTLIAYQLKQPDIVARVDDLCARIGAPVTSLQSTMGRILTRAQEAHWAADTMQVFFDKLITNLKNGDSTAVFTNKWDPDTWPQEARGVGFTEAPRGALGHWTVIKNKKVDVYQCVVPTTWNAAPRSDGGQLGPYEAALLGTKMDVPKQPLEILRTLHSFDPCLACATHVLGPDGSELLTVHMD</sequence>
<dbReference type="Proteomes" id="UP000006034">
    <property type="component" value="Unassembled WGS sequence"/>
</dbReference>
<evidence type="ECO:0000256" key="5">
    <source>
        <dbReference type="ARBA" id="ARBA00012159"/>
    </source>
</evidence>
<keyword evidence="13" id="KW-0460">Magnesium</keyword>
<feature type="binding site" evidence="13">
    <location>
        <position position="57"/>
    </location>
    <ligand>
        <name>Mg(2+)</name>
        <dbReference type="ChEBI" id="CHEBI:18420"/>
    </ligand>
</feature>
<evidence type="ECO:0000256" key="12">
    <source>
        <dbReference type="ARBA" id="ARBA00083852"/>
    </source>
</evidence>
<name>E5Y5T0_BILW3</name>
<comment type="cofactor">
    <cofactor evidence="1 13">
        <name>Ni(2+)</name>
        <dbReference type="ChEBI" id="CHEBI:49786"/>
    </cofactor>
</comment>
<dbReference type="GO" id="GO:0042597">
    <property type="term" value="C:periplasmic space"/>
    <property type="evidence" value="ECO:0007669"/>
    <property type="project" value="UniProtKB-SubCell"/>
</dbReference>
<dbReference type="GO" id="GO:0016151">
    <property type="term" value="F:nickel cation binding"/>
    <property type="evidence" value="ECO:0007669"/>
    <property type="project" value="InterPro"/>
</dbReference>